<dbReference type="Gene3D" id="3.20.20.410">
    <property type="entry name" value="Protein of unknown function UPF0759"/>
    <property type="match status" value="1"/>
</dbReference>
<dbReference type="AlphaFoldDB" id="A0A0M9ADM1"/>
<dbReference type="InterPro" id="IPR002763">
    <property type="entry name" value="DUF72"/>
</dbReference>
<evidence type="ECO:0008006" key="3">
    <source>
        <dbReference type="Google" id="ProtNLM"/>
    </source>
</evidence>
<evidence type="ECO:0000313" key="1">
    <source>
        <dbReference type="EMBL" id="KOX89258.1"/>
    </source>
</evidence>
<evidence type="ECO:0000313" key="2">
    <source>
        <dbReference type="Proteomes" id="UP000037685"/>
    </source>
</evidence>
<comment type="caution">
    <text evidence="1">The sequence shown here is derived from an EMBL/GenBank/DDBJ whole genome shotgun (WGS) entry which is preliminary data.</text>
</comment>
<dbReference type="Pfam" id="PF01904">
    <property type="entry name" value="DUF72"/>
    <property type="match status" value="1"/>
</dbReference>
<dbReference type="RefSeq" id="WP_082333109.1">
    <property type="nucleotide sequence ID" value="NZ_LHCI01000106.1"/>
</dbReference>
<accession>A0A0M9ADM1</accession>
<name>A0A0M9ADM1_THEAQ</name>
<dbReference type="EMBL" id="LHCI01000106">
    <property type="protein sequence ID" value="KOX89258.1"/>
    <property type="molecule type" value="Genomic_DNA"/>
</dbReference>
<dbReference type="Proteomes" id="UP000037685">
    <property type="component" value="Unassembled WGS sequence"/>
</dbReference>
<reference evidence="1 2" key="1">
    <citation type="submission" date="2015-07" db="EMBL/GenBank/DDBJ databases">
        <authorList>
            <person name="Noorani M."/>
        </authorList>
    </citation>
    <scope>NUCLEOTIDE SEQUENCE [LARGE SCALE GENOMIC DNA]</scope>
    <source>
        <strain evidence="2">ATCC 25104 / DSM 625 / JCM 10724 / NBRC 103206 / NCIMB 11243 / YT-1</strain>
    </source>
</reference>
<dbReference type="PATRIC" id="fig|271.14.peg.505"/>
<protein>
    <recommendedName>
        <fullName evidence="3">DUF72 domain-containing protein</fullName>
    </recommendedName>
</protein>
<dbReference type="InterPro" id="IPR036520">
    <property type="entry name" value="UPF0759_sf"/>
</dbReference>
<organism evidence="1 2">
    <name type="scientific">Thermus aquaticus</name>
    <dbReference type="NCBI Taxonomy" id="271"/>
    <lineage>
        <taxon>Bacteria</taxon>
        <taxon>Thermotogati</taxon>
        <taxon>Deinococcota</taxon>
        <taxon>Deinococci</taxon>
        <taxon>Thermales</taxon>
        <taxon>Thermaceae</taxon>
        <taxon>Thermus</taxon>
    </lineage>
</organism>
<dbReference type="SUPFAM" id="SSF117396">
    <property type="entry name" value="TM1631-like"/>
    <property type="match status" value="1"/>
</dbReference>
<gene>
    <name evidence="1" type="ORF">BVI061214_00416</name>
</gene>
<sequence length="195" mass="22135">MALKIPHLRLRRDGGPRKILVGLQGYRGFPGGFKAYRQVFPTVELSWWHRLPDERTLGRLEALAPPGFLFSALGHKHLTFRPSGEERRTLRRFLRRFRRFGEKRGAVRLLVPQGVEEGAMALWLDLLEAVLEELGPFPLFFQAPEPLRPLLKARGHLLVNEEGPLLYLLDPPGLPEGEGFAYFSSLQALAQALHS</sequence>
<proteinExistence type="predicted"/>